<feature type="non-terminal residue" evidence="2">
    <location>
        <position position="1"/>
    </location>
</feature>
<name>A0A9P8CDY7_9HELO</name>
<reference evidence="2" key="1">
    <citation type="journal article" date="2021" name="IMA Fungus">
        <title>Genomic characterization of three marine fungi, including Emericellopsis atlantica sp. nov. with signatures of a generalist lifestyle and marine biomass degradation.</title>
        <authorList>
            <person name="Hagestad O.C."/>
            <person name="Hou L."/>
            <person name="Andersen J.H."/>
            <person name="Hansen E.H."/>
            <person name="Altermark B."/>
            <person name="Li C."/>
            <person name="Kuhnert E."/>
            <person name="Cox R.J."/>
            <person name="Crous P.W."/>
            <person name="Spatafora J.W."/>
            <person name="Lail K."/>
            <person name="Amirebrahimi M."/>
            <person name="Lipzen A."/>
            <person name="Pangilinan J."/>
            <person name="Andreopoulos W."/>
            <person name="Hayes R.D."/>
            <person name="Ng V."/>
            <person name="Grigoriev I.V."/>
            <person name="Jackson S.A."/>
            <person name="Sutton T.D.S."/>
            <person name="Dobson A.D.W."/>
            <person name="Rama T."/>
        </authorList>
    </citation>
    <scope>NUCLEOTIDE SEQUENCE</scope>
    <source>
        <strain evidence="2">TRa3180A</strain>
    </source>
</reference>
<keyword evidence="1" id="KW-0812">Transmembrane</keyword>
<dbReference type="AlphaFoldDB" id="A0A9P8CDY7"/>
<evidence type="ECO:0000313" key="3">
    <source>
        <dbReference type="Proteomes" id="UP000887226"/>
    </source>
</evidence>
<protein>
    <submittedName>
        <fullName evidence="2">Uncharacterized protein</fullName>
    </submittedName>
</protein>
<dbReference type="Proteomes" id="UP000887226">
    <property type="component" value="Unassembled WGS sequence"/>
</dbReference>
<feature type="transmembrane region" description="Helical" evidence="1">
    <location>
        <begin position="82"/>
        <end position="100"/>
    </location>
</feature>
<feature type="transmembrane region" description="Helical" evidence="1">
    <location>
        <begin position="42"/>
        <end position="62"/>
    </location>
</feature>
<evidence type="ECO:0000313" key="2">
    <source>
        <dbReference type="EMBL" id="KAG9243237.1"/>
    </source>
</evidence>
<keyword evidence="3" id="KW-1185">Reference proteome</keyword>
<keyword evidence="1" id="KW-1133">Transmembrane helix</keyword>
<sequence>VYTGGLSSMECVIGRVLILIHDPDCTYFSWSSNPVSYRRLTVRYLTLLELSFCMLCPQLIVLKCPTGRIFEELNVARNNRPMEIRMIMMMMMMMMISIFVL</sequence>
<comment type="caution">
    <text evidence="2">The sequence shown here is derived from an EMBL/GenBank/DDBJ whole genome shotgun (WGS) entry which is preliminary data.</text>
</comment>
<evidence type="ECO:0000256" key="1">
    <source>
        <dbReference type="SAM" id="Phobius"/>
    </source>
</evidence>
<dbReference type="EMBL" id="MU253995">
    <property type="protein sequence ID" value="KAG9243237.1"/>
    <property type="molecule type" value="Genomic_DNA"/>
</dbReference>
<accession>A0A9P8CDY7</accession>
<organism evidence="2 3">
    <name type="scientific">Calycina marina</name>
    <dbReference type="NCBI Taxonomy" id="1763456"/>
    <lineage>
        <taxon>Eukaryota</taxon>
        <taxon>Fungi</taxon>
        <taxon>Dikarya</taxon>
        <taxon>Ascomycota</taxon>
        <taxon>Pezizomycotina</taxon>
        <taxon>Leotiomycetes</taxon>
        <taxon>Helotiales</taxon>
        <taxon>Pezizellaceae</taxon>
        <taxon>Calycina</taxon>
    </lineage>
</organism>
<gene>
    <name evidence="2" type="ORF">BJ878DRAFT_511865</name>
</gene>
<keyword evidence="1" id="KW-0472">Membrane</keyword>
<proteinExistence type="predicted"/>